<keyword evidence="3" id="KW-1185">Reference proteome</keyword>
<dbReference type="OrthoDB" id="194358at2759"/>
<dbReference type="PANTHER" id="PTHR39607:SF1">
    <property type="entry name" value="B-ZIP TRANSCRIPTION FACTOR (EUROFUNG)"/>
    <property type="match status" value="1"/>
</dbReference>
<evidence type="ECO:0000256" key="1">
    <source>
        <dbReference type="SAM" id="MobiDB-lite"/>
    </source>
</evidence>
<dbReference type="PANTHER" id="PTHR39607">
    <property type="entry name" value="XANTHOCILLIN BIOSYNTHESIS CLUSTER TRANSCRIPTION FACTOR XANC-RELATED"/>
    <property type="match status" value="1"/>
</dbReference>
<evidence type="ECO:0000313" key="2">
    <source>
        <dbReference type="EMBL" id="KAI6784864.1"/>
    </source>
</evidence>
<protein>
    <recommendedName>
        <fullName evidence="4">BZIP domain-containing protein</fullName>
    </recommendedName>
</protein>
<evidence type="ECO:0008006" key="4">
    <source>
        <dbReference type="Google" id="ProtNLM"/>
    </source>
</evidence>
<sequence length="569" mass="61144">MPFTTELWTPNTTSTGSSGMTKIKRSSSPLAPAPKKPSLVSSSSASSSSATSMPNSALPPTRELRSEDDWTKVTDPKEKKRIQNRVAQRTYPGHRMKARLGELQARLESHEGRRSQSVDAVDTPAIAIPTPALANEGSVSPTAVGTLADAGIDQIPHHALPPQFLAHQQPQPNLYEQPVEDPENSLFPRVAGPHTMIMSSPTPSHRSSTTHGLLSPPTNADPAANASASSANAAQAAAPLQDPRQEKQSKNFMVDCLRFQSQLMSRLQNLQHETGFTTFPQQQQSQASMSNPAAQQDQANALNTFADTDATMGFDTAVANVSAPFHSAAEMWKNEGIKLHSPDSAIFHSLPSTGSSIGANMALPTATATATVPGSDVRTRRPAPNVSLDERFECIMEQVEAAGFENFDAMVTAYYTQSFSPTSALADEQRLSRNRRLPQVISDVHAAASGSWSEWERKGFQDAILRTAEGMLTSEGCDARQSLGSKVAQLVEAQDLGDATKAAGAKVEMKRTVQEQLPNAWAVTMALAADTRHAWQSDRSNTALATTLLLNFAGRISNEQLLRLVGTCL</sequence>
<gene>
    <name evidence="2" type="ORF">J7T54_007958</name>
</gene>
<dbReference type="GeneID" id="75834430"/>
<dbReference type="RefSeq" id="XP_051365720.1">
    <property type="nucleotide sequence ID" value="XM_051502539.1"/>
</dbReference>
<reference evidence="2" key="2">
    <citation type="submission" date="2022-07" db="EMBL/GenBank/DDBJ databases">
        <authorList>
            <person name="Goncalves M.F.M."/>
            <person name="Hilario S."/>
            <person name="Van De Peer Y."/>
            <person name="Esteves A.C."/>
            <person name="Alves A."/>
        </authorList>
    </citation>
    <scope>NUCLEOTIDE SEQUENCE</scope>
    <source>
        <strain evidence="2">MUM 19.33</strain>
    </source>
</reference>
<comment type="caution">
    <text evidence="2">The sequence shown here is derived from an EMBL/GenBank/DDBJ whole genome shotgun (WGS) entry which is preliminary data.</text>
</comment>
<reference evidence="2" key="1">
    <citation type="journal article" date="2021" name="J Fungi (Basel)">
        <title>Genomic and Metabolomic Analyses of the Marine Fungus Emericellopsis cladophorae: Insights into Saltwater Adaptability Mechanisms and Its Biosynthetic Potential.</title>
        <authorList>
            <person name="Goncalves M.F.M."/>
            <person name="Hilario S."/>
            <person name="Van de Peer Y."/>
            <person name="Esteves A.C."/>
            <person name="Alves A."/>
        </authorList>
    </citation>
    <scope>NUCLEOTIDE SEQUENCE</scope>
    <source>
        <strain evidence="2">MUM 19.33</strain>
    </source>
</reference>
<dbReference type="EMBL" id="JAGIXG020000003">
    <property type="protein sequence ID" value="KAI6784864.1"/>
    <property type="molecule type" value="Genomic_DNA"/>
</dbReference>
<dbReference type="CDD" id="cd14688">
    <property type="entry name" value="bZIP_YAP"/>
    <property type="match status" value="1"/>
</dbReference>
<feature type="region of interest" description="Disordered" evidence="1">
    <location>
        <begin position="190"/>
        <end position="247"/>
    </location>
</feature>
<feature type="compositionally biased region" description="Polar residues" evidence="1">
    <location>
        <begin position="1"/>
        <end position="20"/>
    </location>
</feature>
<organism evidence="2 3">
    <name type="scientific">Emericellopsis cladophorae</name>
    <dbReference type="NCBI Taxonomy" id="2686198"/>
    <lineage>
        <taxon>Eukaryota</taxon>
        <taxon>Fungi</taxon>
        <taxon>Dikarya</taxon>
        <taxon>Ascomycota</taxon>
        <taxon>Pezizomycotina</taxon>
        <taxon>Sordariomycetes</taxon>
        <taxon>Hypocreomycetidae</taxon>
        <taxon>Hypocreales</taxon>
        <taxon>Bionectriaceae</taxon>
        <taxon>Emericellopsis</taxon>
    </lineage>
</organism>
<dbReference type="AlphaFoldDB" id="A0A9Q0BHW0"/>
<feature type="compositionally biased region" description="Low complexity" evidence="1">
    <location>
        <begin position="199"/>
        <end position="239"/>
    </location>
</feature>
<feature type="region of interest" description="Disordered" evidence="1">
    <location>
        <begin position="1"/>
        <end position="86"/>
    </location>
</feature>
<feature type="compositionally biased region" description="Basic and acidic residues" evidence="1">
    <location>
        <begin position="62"/>
        <end position="78"/>
    </location>
</feature>
<proteinExistence type="predicted"/>
<evidence type="ECO:0000313" key="3">
    <source>
        <dbReference type="Proteomes" id="UP001055219"/>
    </source>
</evidence>
<dbReference type="InterPro" id="IPR052635">
    <property type="entry name" value="Sec_Metab_Biosynth_Reg"/>
</dbReference>
<dbReference type="Proteomes" id="UP001055219">
    <property type="component" value="Unassembled WGS sequence"/>
</dbReference>
<name>A0A9Q0BHW0_9HYPO</name>
<feature type="compositionally biased region" description="Low complexity" evidence="1">
    <location>
        <begin position="36"/>
        <end position="56"/>
    </location>
</feature>
<accession>A0A9Q0BHW0</accession>